<dbReference type="AlphaFoldDB" id="A0A9D2HCF8"/>
<evidence type="ECO:0000313" key="12">
    <source>
        <dbReference type="EMBL" id="HJA07205.1"/>
    </source>
</evidence>
<feature type="active site" description="Nucleophile" evidence="7">
    <location>
        <position position="309"/>
    </location>
</feature>
<dbReference type="PANTHER" id="PTHR36447">
    <property type="entry name" value="BETA-GALACTOSIDASE GANA"/>
    <property type="match status" value="1"/>
</dbReference>
<feature type="binding site" evidence="9">
    <location>
        <position position="114"/>
    </location>
    <ligand>
        <name>Zn(2+)</name>
        <dbReference type="ChEBI" id="CHEBI:29105"/>
    </ligand>
</feature>
<dbReference type="InterPro" id="IPR017853">
    <property type="entry name" value="GH"/>
</dbReference>
<name>A0A9D2HCF8_9FIRM</name>
<evidence type="ECO:0000256" key="6">
    <source>
        <dbReference type="PIRNR" id="PIRNR001084"/>
    </source>
</evidence>
<dbReference type="GO" id="GO:0009341">
    <property type="term" value="C:beta-galactosidase complex"/>
    <property type="evidence" value="ECO:0007669"/>
    <property type="project" value="InterPro"/>
</dbReference>
<dbReference type="InterPro" id="IPR003476">
    <property type="entry name" value="Glyco_hydro_42"/>
</dbReference>
<comment type="caution">
    <text evidence="12">The sequence shown here is derived from an EMBL/GenBank/DDBJ whole genome shotgun (WGS) entry which is preliminary data.</text>
</comment>
<reference evidence="12" key="2">
    <citation type="submission" date="2021-04" db="EMBL/GenBank/DDBJ databases">
        <authorList>
            <person name="Gilroy R."/>
        </authorList>
    </citation>
    <scope>NUCLEOTIDE SEQUENCE</scope>
    <source>
        <strain evidence="12">ChiSjej2B20-11307</strain>
    </source>
</reference>
<dbReference type="GO" id="GO:0004565">
    <property type="term" value="F:beta-galactosidase activity"/>
    <property type="evidence" value="ECO:0007669"/>
    <property type="project" value="UniProtKB-EC"/>
</dbReference>
<dbReference type="InterPro" id="IPR013529">
    <property type="entry name" value="Glyco_hydro_42_N"/>
</dbReference>
<dbReference type="SUPFAM" id="SSF51445">
    <property type="entry name" value="(Trans)glycosidases"/>
    <property type="match status" value="1"/>
</dbReference>
<feature type="active site" description="Proton donor" evidence="7">
    <location>
        <position position="149"/>
    </location>
</feature>
<comment type="catalytic activity">
    <reaction evidence="1 6">
        <text>Hydrolysis of terminal non-reducing beta-D-galactose residues in beta-D-galactosides.</text>
        <dbReference type="EC" id="3.2.1.23"/>
    </reaction>
</comment>
<evidence type="ECO:0000256" key="4">
    <source>
        <dbReference type="ARBA" id="ARBA00022801"/>
    </source>
</evidence>
<dbReference type="EC" id="3.2.1.23" evidence="3 6"/>
<keyword evidence="9" id="KW-0479">Metal-binding</keyword>
<evidence type="ECO:0000256" key="2">
    <source>
        <dbReference type="ARBA" id="ARBA00005940"/>
    </source>
</evidence>
<dbReference type="Pfam" id="PF02449">
    <property type="entry name" value="Glyco_hydro_42"/>
    <property type="match status" value="1"/>
</dbReference>
<feature type="binding site" evidence="9">
    <location>
        <position position="159"/>
    </location>
    <ligand>
        <name>Zn(2+)</name>
        <dbReference type="ChEBI" id="CHEBI:29105"/>
    </ligand>
</feature>
<dbReference type="Gene3D" id="2.60.40.1180">
    <property type="entry name" value="Golgi alpha-mannosidase II"/>
    <property type="match status" value="1"/>
</dbReference>
<feature type="domain" description="Beta-galactosidase trimerisation" evidence="11">
    <location>
        <begin position="400"/>
        <end position="602"/>
    </location>
</feature>
<evidence type="ECO:0000256" key="3">
    <source>
        <dbReference type="ARBA" id="ARBA00012756"/>
    </source>
</evidence>
<evidence type="ECO:0000256" key="1">
    <source>
        <dbReference type="ARBA" id="ARBA00001412"/>
    </source>
</evidence>
<sequence length="678" mass="77631">MFKGKLLHGGDYNPEQWLDCPEILEEDIRLMEEAGVNCVTLGVFSWAVLEPEEGVYDFNWLEERIDRLGEAGIQVILATPSGAMPHWLTQKYPEAMQVQENGKRNLPGKRHNFCYTSPVMREKIHALDERLSEQFGKKENVILWHISNELGGNFSDGACHCKLCQEAFRGWLKKKYKTLDNLNRAWWGRFWSHVYTDWNQVHSPAPHGEWSMTGLTVDWRRFVSEQMSDFCRSEIQAVKKYSDLPVTTNFMAFFKNLDYNRLKQEIDIISWDSYPFWHKSKDEVPEAVWASANHSLMRALKKGPFLLMESVPSAVNWREYNPLKRPGMHMLSSLQAVGHGSDSVQYFQWRKGRGAYEKFHGAVLDHLNGKNTRTFRDVAEVGERLYALTECLKGTVNVPKAAVIFDWENWWAVEDTTGPRLDLDYVECVLAHYRAFWEAGIEADLIGMDEPLDGYRLVSAPLNYMYKSGYANKVKRFVENGGLYVTTYFSGAVDDTDLCFTENHPLEDVLGIVPEEIDAPSEEFANSFSYQGREYPAVRMCAVVHPKEGTEVLSVYEKDFYAGAPVVTRNSYGEGQAFFIAAQSDMDFLRVFYRDMFQKAGLQNALGIELPYGVTITERVPQKGYKGQAAEEGVVFVMNFRHEPAELSGLGEWKDAENGEIVSSVLRMEKLSCRILTK</sequence>
<gene>
    <name evidence="12" type="ORF">H9798_08725</name>
</gene>
<keyword evidence="5 6" id="KW-0326">Glycosidase</keyword>
<keyword evidence="9" id="KW-0862">Zinc</keyword>
<organism evidence="12 13">
    <name type="scientific">Candidatus Mediterraneibacter pullicola</name>
    <dbReference type="NCBI Taxonomy" id="2838682"/>
    <lineage>
        <taxon>Bacteria</taxon>
        <taxon>Bacillati</taxon>
        <taxon>Bacillota</taxon>
        <taxon>Clostridia</taxon>
        <taxon>Lachnospirales</taxon>
        <taxon>Lachnospiraceae</taxon>
        <taxon>Mediterraneibacter</taxon>
    </lineage>
</organism>
<feature type="binding site" evidence="9">
    <location>
        <position position="161"/>
    </location>
    <ligand>
        <name>Zn(2+)</name>
        <dbReference type="ChEBI" id="CHEBI:29105"/>
    </ligand>
</feature>
<evidence type="ECO:0000256" key="9">
    <source>
        <dbReference type="PIRSR" id="PIRSR001084-3"/>
    </source>
</evidence>
<feature type="binding site" evidence="8">
    <location>
        <position position="148"/>
    </location>
    <ligand>
        <name>substrate</name>
    </ligand>
</feature>
<dbReference type="Gene3D" id="3.40.50.880">
    <property type="match status" value="1"/>
</dbReference>
<evidence type="ECO:0000259" key="11">
    <source>
        <dbReference type="Pfam" id="PF08532"/>
    </source>
</evidence>
<dbReference type="PIRSF" id="PIRSF001084">
    <property type="entry name" value="B-galactosidase"/>
    <property type="match status" value="1"/>
</dbReference>
<dbReference type="EMBL" id="DXAK01000044">
    <property type="protein sequence ID" value="HJA07205.1"/>
    <property type="molecule type" value="Genomic_DNA"/>
</dbReference>
<dbReference type="InterPro" id="IPR013780">
    <property type="entry name" value="Glyco_hydro_b"/>
</dbReference>
<feature type="binding site" evidence="8">
    <location>
        <position position="317"/>
    </location>
    <ligand>
        <name>substrate</name>
    </ligand>
</feature>
<reference evidence="12" key="1">
    <citation type="journal article" date="2021" name="PeerJ">
        <title>Extensive microbial diversity within the chicken gut microbiome revealed by metagenomics and culture.</title>
        <authorList>
            <person name="Gilroy R."/>
            <person name="Ravi A."/>
            <person name="Getino M."/>
            <person name="Pursley I."/>
            <person name="Horton D.L."/>
            <person name="Alikhan N.F."/>
            <person name="Baker D."/>
            <person name="Gharbi K."/>
            <person name="Hall N."/>
            <person name="Watson M."/>
            <person name="Adriaenssens E.M."/>
            <person name="Foster-Nyarko E."/>
            <person name="Jarju S."/>
            <person name="Secka A."/>
            <person name="Antonio M."/>
            <person name="Oren A."/>
            <person name="Chaudhuri R.R."/>
            <person name="La Ragione R."/>
            <person name="Hildebrand F."/>
            <person name="Pallen M.J."/>
        </authorList>
    </citation>
    <scope>NUCLEOTIDE SEQUENCE</scope>
    <source>
        <strain evidence="12">ChiSjej2B20-11307</strain>
    </source>
</reference>
<dbReference type="InterPro" id="IPR013738">
    <property type="entry name" value="Beta_galactosidase_Trimer"/>
</dbReference>
<dbReference type="PANTHER" id="PTHR36447:SF1">
    <property type="entry name" value="BETA-GALACTOSIDASE GANA"/>
    <property type="match status" value="1"/>
</dbReference>
<accession>A0A9D2HCF8</accession>
<dbReference type="SUPFAM" id="SSF52317">
    <property type="entry name" value="Class I glutamine amidotransferase-like"/>
    <property type="match status" value="1"/>
</dbReference>
<evidence type="ECO:0000256" key="7">
    <source>
        <dbReference type="PIRSR" id="PIRSR001084-1"/>
    </source>
</evidence>
<proteinExistence type="inferred from homology"/>
<feature type="binding site" evidence="8">
    <location>
        <position position="110"/>
    </location>
    <ligand>
        <name>substrate</name>
    </ligand>
</feature>
<feature type="domain" description="Glycoside hydrolase family 42 N-terminal" evidence="10">
    <location>
        <begin position="11"/>
        <end position="386"/>
    </location>
</feature>
<dbReference type="GO" id="GO:0046872">
    <property type="term" value="F:metal ion binding"/>
    <property type="evidence" value="ECO:0007669"/>
    <property type="project" value="UniProtKB-KW"/>
</dbReference>
<comment type="similarity">
    <text evidence="2 6">Belongs to the glycosyl hydrolase 42 family.</text>
</comment>
<dbReference type="Proteomes" id="UP000824223">
    <property type="component" value="Unassembled WGS sequence"/>
</dbReference>
<evidence type="ECO:0000256" key="5">
    <source>
        <dbReference type="ARBA" id="ARBA00023295"/>
    </source>
</evidence>
<dbReference type="InterPro" id="IPR029062">
    <property type="entry name" value="Class_I_gatase-like"/>
</dbReference>
<keyword evidence="4 6" id="KW-0378">Hydrolase</keyword>
<dbReference type="CDD" id="cd03143">
    <property type="entry name" value="A4_beta-galactosidase_middle_domain"/>
    <property type="match status" value="1"/>
</dbReference>
<evidence type="ECO:0000313" key="13">
    <source>
        <dbReference type="Proteomes" id="UP000824223"/>
    </source>
</evidence>
<evidence type="ECO:0000259" key="10">
    <source>
        <dbReference type="Pfam" id="PF02449"/>
    </source>
</evidence>
<dbReference type="Pfam" id="PF08532">
    <property type="entry name" value="Glyco_hydro_42M"/>
    <property type="match status" value="1"/>
</dbReference>
<evidence type="ECO:0000256" key="8">
    <source>
        <dbReference type="PIRSR" id="PIRSR001084-2"/>
    </source>
</evidence>
<dbReference type="Gene3D" id="3.20.20.80">
    <property type="entry name" value="Glycosidases"/>
    <property type="match status" value="1"/>
</dbReference>
<dbReference type="GO" id="GO:0005975">
    <property type="term" value="P:carbohydrate metabolic process"/>
    <property type="evidence" value="ECO:0007669"/>
    <property type="project" value="InterPro"/>
</dbReference>
<feature type="binding site" evidence="9">
    <location>
        <position position="164"/>
    </location>
    <ligand>
        <name>Zn(2+)</name>
        <dbReference type="ChEBI" id="CHEBI:29105"/>
    </ligand>
</feature>
<protein>
    <recommendedName>
        <fullName evidence="3 6">Beta-galactosidase</fullName>
        <shortName evidence="6">Beta-gal</shortName>
        <ecNumber evidence="3 6">3.2.1.23</ecNumber>
    </recommendedName>
</protein>